<dbReference type="Proteomes" id="UP000747110">
    <property type="component" value="Unassembled WGS sequence"/>
</dbReference>
<gene>
    <name evidence="4" type="ORF">Vretifemale_11519</name>
</gene>
<dbReference type="Gene3D" id="1.10.1070.11">
    <property type="entry name" value="Phosphatidylinositol 3-/4-kinase, catalytic domain"/>
    <property type="match status" value="1"/>
</dbReference>
<dbReference type="GO" id="GO:0004677">
    <property type="term" value="F:DNA-dependent protein kinase activity"/>
    <property type="evidence" value="ECO:0007669"/>
    <property type="project" value="InterPro"/>
</dbReference>
<accession>A0A8J4FMN5</accession>
<feature type="domain" description="PI3K/PI4K catalytic" evidence="2">
    <location>
        <begin position="1877"/>
        <end position="2226"/>
    </location>
</feature>
<dbReference type="Pfam" id="PF02260">
    <property type="entry name" value="FATC"/>
    <property type="match status" value="1"/>
</dbReference>
<dbReference type="SMART" id="SM00146">
    <property type="entry name" value="PI3Kc"/>
    <property type="match status" value="1"/>
</dbReference>
<dbReference type="GO" id="GO:0006281">
    <property type="term" value="P:DNA repair"/>
    <property type="evidence" value="ECO:0007669"/>
    <property type="project" value="InterPro"/>
</dbReference>
<keyword evidence="5" id="KW-1185">Reference proteome</keyword>
<reference evidence="4" key="1">
    <citation type="journal article" date="2021" name="Proc. Natl. Acad. Sci. U.S.A.">
        <title>Three genomes in the algal genus Volvox reveal the fate of a haploid sex-determining region after a transition to homothallism.</title>
        <authorList>
            <person name="Yamamoto K."/>
            <person name="Hamaji T."/>
            <person name="Kawai-Toyooka H."/>
            <person name="Matsuzaki R."/>
            <person name="Takahashi F."/>
            <person name="Nishimura Y."/>
            <person name="Kawachi M."/>
            <person name="Noguchi H."/>
            <person name="Minakuchi Y."/>
            <person name="Umen J.G."/>
            <person name="Toyoda A."/>
            <person name="Nozaki H."/>
        </authorList>
    </citation>
    <scope>NUCLEOTIDE SEQUENCE</scope>
    <source>
        <strain evidence="4">NIES-3786</strain>
    </source>
</reference>
<dbReference type="GO" id="GO:0005634">
    <property type="term" value="C:nucleus"/>
    <property type="evidence" value="ECO:0007669"/>
    <property type="project" value="TreeGrafter"/>
</dbReference>
<dbReference type="PANTHER" id="PTHR11139">
    <property type="entry name" value="ATAXIA TELANGIECTASIA MUTATED ATM -RELATED"/>
    <property type="match status" value="1"/>
</dbReference>
<sequence length="2346" mass="243156">DAYTDVEMVAASSDAPVLGQQRQRQTNFGSVLEAKQYDIQVCLRRATTGNRNWEGLVHVLMGLSAPPPLGHPPSALPLLGDVVRGLGAGALRETACGEAFCVIRRCSVIAPPGQARELFIELLTAVDRLPLRTMRPETQREAFEVLQALVPFARLEDLVSMLRNLLGRGLAAVPSPMARLAFIQLCTGVWQHQGLMLSIGQQKQQLQGKGEGQTHAQATLSPLVLPVLAGALGDTDPRVSVAARTFWHNLLPTAPMERLAALLRLASHPALSSSSNTAAPTAVVSESASRLLARWPNVACALLLQPSLVLTDNDQPLYTSQPYECTFRDYTPSLGLYGGVGTLASGSGTAAAAALRTPAFLLTQDMYGGGGTATLTRRRPHGLIHATATSHFVPTMSLSAIGDVFAPPAPAATGGSTLVGASSVTQSVPSASMAESATPRYGSGSHRTVRLAARSQQSSSRYSRTAAIRGMQQRELSMRAIRRHGRTARVQLFRSYRTGELPDTLSVRVLSFLRPLAGVVETDGPAAIAALAALAAALAAAATGGGTDAVSRPSLRVLHDALLGAFAARPAAPSYVTALQAVATRFIDADGGGGATAPLLLSTADLTAAAAANSGYGATAVLLEAQQSALEKELEARSNAAAAATAAATAAGSDLYDRSGSRVAAAAKRAAIGLSTTLEALAHLYAELDEQDVVFAVRRRLLQCPGTFAMLTAEAAGRPRLAVRRAGQLRVALDLLKELGPNVASELVPERSQDQGLVLGSGRPQPQQREGEEEAGSGGGASGVEVPTVSRLLGAAVMTRGSAAVTGGSSAAACVVSPVEAALWRETVASCADALGDWSRLAAELERPLADLGVQLPDGGGGGGGGLFASAANVIAVAENLPRRLLLTDGGTPADAGSSSSSSSSSGKGAAVLLRRVLRSALFQLSEEDFQMSAAAQLQGGGGSGSAAAAADSEPSEGPALLVLRLLQQLDNGGGGGDREVASYAASAAPLELVAAEVYRACWRGSWERCLSVLQSSLGRLRARWSGLHPLATAARISTLTVLQPLAEIQEMVRQLQSSRSWRAAAASNGCGATESSAAAAVRHLQTLVDTWQRRGMGAAVAAAAAAAGSTGPRAGRNPTGTGSALNTLMQVRRLLVDAAASCILPRTVSGDAVLPGELQRAARSAHSGMRLAAAEAAVHAGCADTAAETLPPPPEPLAEDDIRAADGAAAAGSGPGSDARQAARQAVRQLRLFRTHVDTIAAQAAAEPSDCVVYDAVSELLSAMRPWHKRTHRQGLLLGRLAADSHLTQSQALLVLSGDPRPAFQKFLRARVAAALGSAAAASAFDPPPTDFSSRQQQRHHHHGPQYVVSYEHGSEARGGDEGSFLGDSDAATAARASAHFALLCGRLMRATHGSVADCALESATPSLEELLDTPQKKQVAAAVRAGGGDLPACIVRHLLRAMALAGSGTRGSGGGSGGGGGGGGSEAIMELRALAAHLHLQLPAVLSVLRASDAAAEAFRQSWSAVPLGLFLPWVGQMTSMVSDTGGGASGGGGSGGGASGGGSGGDDPLLGPLTALAHTYPQRLYAPLRMMGGGGGGGGCRNRTSTPAVAAVMAPLLAATESPVVSEFVDALEQMTYPAQRWQVFTSRITQALARADIEAAVTVWTQEAWPSLFGRYQSAASAGQPAAAAAAALTAAAPPLSRRQFAGAVPPAEPYNVAFARRYRDTFEEVFGGADGAGLRQLAERTRQQFYQQQPSPPPPPPPPQQQQALGRALTRAFLAAAAAAGPASERAGGQRQWEALQAAGARSLEMLCPWFRSYEQAAADAATPAAEISAPLHRHVRQRLLLLPSMAFATASSPPPAEPGMYGLGAGAGAGLPPLGTDDVAPVTVAGFRRMVTVFSSKQRPKLLTLYCSDLSTREFVVKGGEDVRLDERILQLYDVMNGLASFDAACARRSLRVPVYDVIPLSPTVGMLQFVPQTRPLQDCLVDSPEVSEQEAQAIEQYADFIRAAASVQQQQQQQSGATAPLPGPRDYWQMYMRADAANTVRHFKQVVACLGPGRLRAFLLRSSGHNPELFLSRRGALSAGLAAGSVWGYLAGVGDRHPANLLLQPATGRLVHIDFGYSFGSATQVLPIPELVPFRLTPQLLGALQPHAGREVLTPALAAALATFSAPAARQLLAAVMEVFLREPVADWQHEAMVLRGAGGAGGGAGGAGSGSGRSEQSGSGGVADEGLEDDGRVLAARLARTRVVIALQKLARLHPSHIMVEELRCRHGAMPHFQALCTIVRGDGGGGGDVGSAVAGSDGGSRDEAGGRMAYRARYNLLERSGPLTPEEQARCLIDLATDFAILGRMYLGWRPYM</sequence>
<protein>
    <recommendedName>
        <fullName evidence="6">PI3K/PI4K catalytic domain-containing protein</fullName>
    </recommendedName>
</protein>
<feature type="compositionally biased region" description="Pro residues" evidence="1">
    <location>
        <begin position="1739"/>
        <end position="1749"/>
    </location>
</feature>
<organism evidence="4 5">
    <name type="scientific">Volvox reticuliferus</name>
    <dbReference type="NCBI Taxonomy" id="1737510"/>
    <lineage>
        <taxon>Eukaryota</taxon>
        <taxon>Viridiplantae</taxon>
        <taxon>Chlorophyta</taxon>
        <taxon>core chlorophytes</taxon>
        <taxon>Chlorophyceae</taxon>
        <taxon>CS clade</taxon>
        <taxon>Chlamydomonadales</taxon>
        <taxon>Volvocaceae</taxon>
        <taxon>Volvox</taxon>
    </lineage>
</organism>
<evidence type="ECO:0000259" key="2">
    <source>
        <dbReference type="PROSITE" id="PS50290"/>
    </source>
</evidence>
<dbReference type="InterPro" id="IPR003152">
    <property type="entry name" value="FATC_dom"/>
</dbReference>
<evidence type="ECO:0000313" key="4">
    <source>
        <dbReference type="EMBL" id="GIL82568.1"/>
    </source>
</evidence>
<dbReference type="InterPro" id="IPR011009">
    <property type="entry name" value="Kinase-like_dom_sf"/>
</dbReference>
<feature type="region of interest" description="Disordered" evidence="1">
    <location>
        <begin position="1525"/>
        <end position="1551"/>
    </location>
</feature>
<proteinExistence type="predicted"/>
<dbReference type="PROSITE" id="PS51190">
    <property type="entry name" value="FATC"/>
    <property type="match status" value="1"/>
</dbReference>
<feature type="non-terminal residue" evidence="4">
    <location>
        <position position="2346"/>
    </location>
</feature>
<feature type="domain" description="FATC" evidence="3">
    <location>
        <begin position="2314"/>
        <end position="2346"/>
    </location>
</feature>
<feature type="region of interest" description="Disordered" evidence="1">
    <location>
        <begin position="746"/>
        <end position="785"/>
    </location>
</feature>
<feature type="region of interest" description="Disordered" evidence="1">
    <location>
        <begin position="1323"/>
        <end position="1345"/>
    </location>
</feature>
<dbReference type="Pfam" id="PF00454">
    <property type="entry name" value="PI3_PI4_kinase"/>
    <property type="match status" value="1"/>
</dbReference>
<dbReference type="EMBL" id="BNCP01000024">
    <property type="protein sequence ID" value="GIL82568.1"/>
    <property type="molecule type" value="Genomic_DNA"/>
</dbReference>
<dbReference type="InterPro" id="IPR037706">
    <property type="entry name" value="DNA-PK_dom"/>
</dbReference>
<dbReference type="InterPro" id="IPR050517">
    <property type="entry name" value="DDR_Repair_Kinase"/>
</dbReference>
<feature type="region of interest" description="Disordered" evidence="1">
    <location>
        <begin position="1732"/>
        <end position="1753"/>
    </location>
</feature>
<feature type="region of interest" description="Disordered" evidence="1">
    <location>
        <begin position="888"/>
        <end position="907"/>
    </location>
</feature>
<dbReference type="OrthoDB" id="544158at2759"/>
<dbReference type="SMART" id="SM01343">
    <property type="entry name" value="FATC"/>
    <property type="match status" value="1"/>
</dbReference>
<dbReference type="PROSITE" id="PS50290">
    <property type="entry name" value="PI3_4_KINASE_3"/>
    <property type="match status" value="1"/>
</dbReference>
<evidence type="ECO:0000256" key="1">
    <source>
        <dbReference type="SAM" id="MobiDB-lite"/>
    </source>
</evidence>
<dbReference type="InterPro" id="IPR036940">
    <property type="entry name" value="PI3/4_kinase_cat_sf"/>
</dbReference>
<name>A0A8J4FMN5_9CHLO</name>
<feature type="region of interest" description="Disordered" evidence="1">
    <location>
        <begin position="2195"/>
        <end position="2218"/>
    </location>
</feature>
<evidence type="ECO:0008006" key="6">
    <source>
        <dbReference type="Google" id="ProtNLM"/>
    </source>
</evidence>
<dbReference type="PANTHER" id="PTHR11139:SF124">
    <property type="entry name" value="NON-SPECIFIC SERINE_THREONINE PROTEIN KINASE"/>
    <property type="match status" value="1"/>
</dbReference>
<dbReference type="SUPFAM" id="SSF56112">
    <property type="entry name" value="Protein kinase-like (PK-like)"/>
    <property type="match status" value="1"/>
</dbReference>
<dbReference type="CDD" id="cd05172">
    <property type="entry name" value="PIKKc_DNA-PK"/>
    <property type="match status" value="1"/>
</dbReference>
<comment type="caution">
    <text evidence="4">The sequence shown here is derived from an EMBL/GenBank/DDBJ whole genome shotgun (WGS) entry which is preliminary data.</text>
</comment>
<dbReference type="Gene3D" id="3.30.1010.10">
    <property type="entry name" value="Phosphatidylinositol 3-kinase Catalytic Subunit, Chain A, domain 4"/>
    <property type="match status" value="1"/>
</dbReference>
<dbReference type="InterPro" id="IPR000403">
    <property type="entry name" value="PI3/4_kinase_cat_dom"/>
</dbReference>
<evidence type="ECO:0000313" key="5">
    <source>
        <dbReference type="Proteomes" id="UP000747110"/>
    </source>
</evidence>
<feature type="compositionally biased region" description="Low complexity" evidence="1">
    <location>
        <begin position="898"/>
        <end position="907"/>
    </location>
</feature>
<evidence type="ECO:0000259" key="3">
    <source>
        <dbReference type="PROSITE" id="PS51190"/>
    </source>
</evidence>
<feature type="compositionally biased region" description="Gly residues" evidence="1">
    <location>
        <begin position="1527"/>
        <end position="1548"/>
    </location>
</feature>